<evidence type="ECO:0000256" key="5">
    <source>
        <dbReference type="SAM" id="MobiDB-lite"/>
    </source>
</evidence>
<dbReference type="Pfam" id="PF01040">
    <property type="entry name" value="UbiA"/>
    <property type="match status" value="1"/>
</dbReference>
<keyword evidence="4" id="KW-0472">Membrane</keyword>
<dbReference type="CDD" id="cd13964">
    <property type="entry name" value="PT_UbiA_1"/>
    <property type="match status" value="1"/>
</dbReference>
<dbReference type="GO" id="GO:0016765">
    <property type="term" value="F:transferase activity, transferring alkyl or aryl (other than methyl) groups"/>
    <property type="evidence" value="ECO:0007669"/>
    <property type="project" value="InterPro"/>
</dbReference>
<evidence type="ECO:0000256" key="1">
    <source>
        <dbReference type="ARBA" id="ARBA00004141"/>
    </source>
</evidence>
<evidence type="ECO:0000256" key="4">
    <source>
        <dbReference type="ARBA" id="ARBA00023136"/>
    </source>
</evidence>
<gene>
    <name evidence="6" type="ORF">AB5J49_40255</name>
</gene>
<keyword evidence="6" id="KW-0808">Transferase</keyword>
<evidence type="ECO:0000313" key="6">
    <source>
        <dbReference type="EMBL" id="XDQ40705.1"/>
    </source>
</evidence>
<dbReference type="PANTHER" id="PTHR42723:SF1">
    <property type="entry name" value="CHLOROPHYLL SYNTHASE, CHLOROPLASTIC"/>
    <property type="match status" value="1"/>
</dbReference>
<dbReference type="NCBIfam" id="NF045897">
    <property type="entry name" value="SCO3242_trans"/>
    <property type="match status" value="1"/>
</dbReference>
<sequence length="332" mass="34057">MGKERAERPNPRLAWAELLRLPALFTVPGDALAGAPATAVHPNPRTLLAIGSSLCLYEAGMALNDWADREEDATERPHRPLPSGRIRPTAAFTAACALTCAGLALAARAGRPALAVAAPLAATVWSYDLALKHTPAGPAAMATARALDLLLGAAATTGRTRGALPSAALLGTHTLAVTAVSRQETKGGSPLAPLAALATTALLSRLLTHRPNRSPADPRQAAARGVPGTPPDVLASVTGRRRRRWSGPPRPTADTVSTAFAAAYAATAARPNFHAALNPSPPLTQRAVGGGIRATIPLQAALTARSGAVLTALFVAGLAPLGRRFGRRVSIT</sequence>
<dbReference type="InterPro" id="IPR000537">
    <property type="entry name" value="UbiA_prenyltransferase"/>
</dbReference>
<accession>A0AB39QCU4</accession>
<organism evidence="6">
    <name type="scientific">Streptomyces sp. R28</name>
    <dbReference type="NCBI Taxonomy" id="3238628"/>
    <lineage>
        <taxon>Bacteria</taxon>
        <taxon>Bacillati</taxon>
        <taxon>Actinomycetota</taxon>
        <taxon>Actinomycetes</taxon>
        <taxon>Kitasatosporales</taxon>
        <taxon>Streptomycetaceae</taxon>
        <taxon>Streptomyces</taxon>
    </lineage>
</organism>
<keyword evidence="2" id="KW-0812">Transmembrane</keyword>
<dbReference type="PANTHER" id="PTHR42723">
    <property type="entry name" value="CHLOROPHYLL SYNTHASE"/>
    <property type="match status" value="1"/>
</dbReference>
<comment type="subcellular location">
    <subcellularLocation>
        <location evidence="1">Membrane</location>
        <topology evidence="1">Multi-pass membrane protein</topology>
    </subcellularLocation>
</comment>
<name>A0AB39QCU4_9ACTN</name>
<evidence type="ECO:0000256" key="2">
    <source>
        <dbReference type="ARBA" id="ARBA00022692"/>
    </source>
</evidence>
<dbReference type="InterPro" id="IPR044878">
    <property type="entry name" value="UbiA_sf"/>
</dbReference>
<evidence type="ECO:0000256" key="3">
    <source>
        <dbReference type="ARBA" id="ARBA00022989"/>
    </source>
</evidence>
<protein>
    <submittedName>
        <fullName evidence="6">SCO3242 family prenyltransferase</fullName>
        <ecNumber evidence="6">2.5.1.-</ecNumber>
    </submittedName>
</protein>
<keyword evidence="3" id="KW-1133">Transmembrane helix</keyword>
<feature type="region of interest" description="Disordered" evidence="5">
    <location>
        <begin position="210"/>
        <end position="254"/>
    </location>
</feature>
<dbReference type="AlphaFoldDB" id="A0AB39QCU4"/>
<dbReference type="EMBL" id="CP163439">
    <property type="protein sequence ID" value="XDQ40705.1"/>
    <property type="molecule type" value="Genomic_DNA"/>
</dbReference>
<proteinExistence type="predicted"/>
<dbReference type="Gene3D" id="1.10.357.140">
    <property type="entry name" value="UbiA prenyltransferase"/>
    <property type="match status" value="1"/>
</dbReference>
<dbReference type="EC" id="2.5.1.-" evidence="6"/>
<reference evidence="6" key="1">
    <citation type="submission" date="2024-07" db="EMBL/GenBank/DDBJ databases">
        <authorList>
            <person name="Yu S.T."/>
        </authorList>
    </citation>
    <scope>NUCLEOTIDE SEQUENCE</scope>
    <source>
        <strain evidence="6">R28</strain>
    </source>
</reference>
<dbReference type="GO" id="GO:0016020">
    <property type="term" value="C:membrane"/>
    <property type="evidence" value="ECO:0007669"/>
    <property type="project" value="UniProtKB-SubCell"/>
</dbReference>
<dbReference type="RefSeq" id="WP_369175415.1">
    <property type="nucleotide sequence ID" value="NZ_CP163439.1"/>
</dbReference>
<dbReference type="InterPro" id="IPR050475">
    <property type="entry name" value="Prenyltransferase_related"/>
</dbReference>